<feature type="region of interest" description="Disordered" evidence="1">
    <location>
        <begin position="248"/>
        <end position="277"/>
    </location>
</feature>
<dbReference type="Gene3D" id="3.60.10.10">
    <property type="entry name" value="Endonuclease/exonuclease/phosphatase"/>
    <property type="match status" value="1"/>
</dbReference>
<keyword evidence="4" id="KW-1185">Reference proteome</keyword>
<dbReference type="AlphaFoldDB" id="A0A6G0VYA6"/>
<dbReference type="InterPro" id="IPR036691">
    <property type="entry name" value="Endo/exonu/phosph_ase_sf"/>
</dbReference>
<sequence>MVDIVLLQEPLIQQQRVYAFEGDRQAHKGEHAGAAIIILNSDLRIMELAQHTNEFIVAVRISKHDDSRAVTVVSAYFKYNMPTPCFIEKLHTVLEDEKRVLIGGDVNAHSEIWHCAKPNERGRMVECLIDDHDLRVANRPSPLKTYEREGMGSSNIDVTLSTPNIINKISDWSVMDNTDSDHNTIVYKFKINSRQPPNDTSYTFITRKADWNKFTLGLLERKSTIDKTTLDTFARSLVSVIQSAAKASMPSGRTKCQNKNKQPWWNDQLSPAASAAR</sequence>
<gene>
    <name evidence="3" type="ORF">FWK35_00033700</name>
</gene>
<dbReference type="GO" id="GO:0003824">
    <property type="term" value="F:catalytic activity"/>
    <property type="evidence" value="ECO:0007669"/>
    <property type="project" value="InterPro"/>
</dbReference>
<accession>A0A6G0VYA6</accession>
<dbReference type="PANTHER" id="PTHR33273">
    <property type="entry name" value="DOMAIN-CONTAINING PROTEIN, PUTATIVE-RELATED"/>
    <property type="match status" value="1"/>
</dbReference>
<evidence type="ECO:0000259" key="2">
    <source>
        <dbReference type="Pfam" id="PF14529"/>
    </source>
</evidence>
<evidence type="ECO:0000313" key="4">
    <source>
        <dbReference type="Proteomes" id="UP000478052"/>
    </source>
</evidence>
<protein>
    <recommendedName>
        <fullName evidence="2">Endonuclease/exonuclease/phosphatase domain-containing protein</fullName>
    </recommendedName>
</protein>
<feature type="compositionally biased region" description="Polar residues" evidence="1">
    <location>
        <begin position="254"/>
        <end position="271"/>
    </location>
</feature>
<evidence type="ECO:0000256" key="1">
    <source>
        <dbReference type="SAM" id="MobiDB-lite"/>
    </source>
</evidence>
<dbReference type="SUPFAM" id="SSF56219">
    <property type="entry name" value="DNase I-like"/>
    <property type="match status" value="1"/>
</dbReference>
<dbReference type="OrthoDB" id="6625359at2759"/>
<evidence type="ECO:0000313" key="3">
    <source>
        <dbReference type="EMBL" id="KAF0713950.1"/>
    </source>
</evidence>
<feature type="domain" description="Endonuclease/exonuclease/phosphatase" evidence="2">
    <location>
        <begin position="71"/>
        <end position="185"/>
    </location>
</feature>
<dbReference type="PANTHER" id="PTHR33273:SF4">
    <property type="entry name" value="ENDONUCLEASE_EXONUCLEASE_PHOSPHATASE DOMAIN-CONTAINING PROTEIN"/>
    <property type="match status" value="1"/>
</dbReference>
<name>A0A6G0VYA6_APHCR</name>
<dbReference type="EMBL" id="VUJU01010525">
    <property type="protein sequence ID" value="KAF0713950.1"/>
    <property type="molecule type" value="Genomic_DNA"/>
</dbReference>
<dbReference type="Proteomes" id="UP000478052">
    <property type="component" value="Unassembled WGS sequence"/>
</dbReference>
<reference evidence="3 4" key="1">
    <citation type="submission" date="2019-08" db="EMBL/GenBank/DDBJ databases">
        <title>Whole genome of Aphis craccivora.</title>
        <authorList>
            <person name="Voronova N.V."/>
            <person name="Shulinski R.S."/>
            <person name="Bandarenka Y.V."/>
            <person name="Zhorov D.G."/>
            <person name="Warner D."/>
        </authorList>
    </citation>
    <scope>NUCLEOTIDE SEQUENCE [LARGE SCALE GENOMIC DNA]</scope>
    <source>
        <strain evidence="3">180601</strain>
        <tissue evidence="3">Whole Body</tissue>
    </source>
</reference>
<dbReference type="Pfam" id="PF14529">
    <property type="entry name" value="Exo_endo_phos_2"/>
    <property type="match status" value="1"/>
</dbReference>
<organism evidence="3 4">
    <name type="scientific">Aphis craccivora</name>
    <name type="common">Cowpea aphid</name>
    <dbReference type="NCBI Taxonomy" id="307492"/>
    <lineage>
        <taxon>Eukaryota</taxon>
        <taxon>Metazoa</taxon>
        <taxon>Ecdysozoa</taxon>
        <taxon>Arthropoda</taxon>
        <taxon>Hexapoda</taxon>
        <taxon>Insecta</taxon>
        <taxon>Pterygota</taxon>
        <taxon>Neoptera</taxon>
        <taxon>Paraneoptera</taxon>
        <taxon>Hemiptera</taxon>
        <taxon>Sternorrhyncha</taxon>
        <taxon>Aphidomorpha</taxon>
        <taxon>Aphidoidea</taxon>
        <taxon>Aphididae</taxon>
        <taxon>Aphidini</taxon>
        <taxon>Aphis</taxon>
        <taxon>Aphis</taxon>
    </lineage>
</organism>
<proteinExistence type="predicted"/>
<comment type="caution">
    <text evidence="3">The sequence shown here is derived from an EMBL/GenBank/DDBJ whole genome shotgun (WGS) entry which is preliminary data.</text>
</comment>
<dbReference type="InterPro" id="IPR005135">
    <property type="entry name" value="Endo/exonuclease/phosphatase"/>
</dbReference>